<gene>
    <name evidence="5" type="ORF">B7P43_G17119</name>
</gene>
<keyword evidence="3" id="KW-0539">Nucleus</keyword>
<evidence type="ECO:0000256" key="1">
    <source>
        <dbReference type="ARBA" id="ARBA00022614"/>
    </source>
</evidence>
<name>A0A2J7RIV9_9NEOP</name>
<dbReference type="OrthoDB" id="17912at2759"/>
<dbReference type="GO" id="GO:0005737">
    <property type="term" value="C:cytoplasm"/>
    <property type="evidence" value="ECO:0007669"/>
    <property type="project" value="TreeGrafter"/>
</dbReference>
<dbReference type="PANTHER" id="PTHR48051">
    <property type="match status" value="1"/>
</dbReference>
<evidence type="ECO:0000259" key="4">
    <source>
        <dbReference type="Pfam" id="PF25344"/>
    </source>
</evidence>
<dbReference type="InterPro" id="IPR057437">
    <property type="entry name" value="PIF1/LRR1_PH"/>
</dbReference>
<dbReference type="InterPro" id="IPR003591">
    <property type="entry name" value="Leu-rich_rpt_typical-subtyp"/>
</dbReference>
<sequence length="355" mass="39937">MKIVGHIEIHNRSLSSLNIPGKGRSQWSSLAIGKQPGTEAELFIVHQSAQNKLGTKYKVKKNIEQIFTRFVNEGKATIRFKYPPHDICIKCDSLQLKPFLQTLKLGLEETVPTKTLKLSNITCTSKVPPIPKTKLVVLSKAAYPALEGFPRTLQILKINYAEQKRFDTKILRLQKLKVLDLSHNDLTSLPEELGTLSLDCLCLSHNKFGETPAQDPRWNWISGFRLAKSLEVLDLSHNELKLLPKQISKLKKLVILKIERNQLSQLPPGLGNLSNLRSLVCGHNRLCYLPGSIKRLHLDSIDLASNSFESVINMRNANNLGVPSLVECAARKVINCRYVLNALVIGVEHFRFSKD</sequence>
<dbReference type="SMART" id="SM00369">
    <property type="entry name" value="LRR_TYP"/>
    <property type="match status" value="3"/>
</dbReference>
<reference evidence="5 6" key="1">
    <citation type="submission" date="2017-12" db="EMBL/GenBank/DDBJ databases">
        <title>Hemimetabolous genomes reveal molecular basis of termite eusociality.</title>
        <authorList>
            <person name="Harrison M.C."/>
            <person name="Jongepier E."/>
            <person name="Robertson H.M."/>
            <person name="Arning N."/>
            <person name="Bitard-Feildel T."/>
            <person name="Chao H."/>
            <person name="Childers C.P."/>
            <person name="Dinh H."/>
            <person name="Doddapaneni H."/>
            <person name="Dugan S."/>
            <person name="Gowin J."/>
            <person name="Greiner C."/>
            <person name="Han Y."/>
            <person name="Hu H."/>
            <person name="Hughes D.S.T."/>
            <person name="Huylmans A.-K."/>
            <person name="Kemena C."/>
            <person name="Kremer L.P.M."/>
            <person name="Lee S.L."/>
            <person name="Lopez-Ezquerra A."/>
            <person name="Mallet L."/>
            <person name="Monroy-Kuhn J.M."/>
            <person name="Moser A."/>
            <person name="Murali S.C."/>
            <person name="Muzny D.M."/>
            <person name="Otani S."/>
            <person name="Piulachs M.-D."/>
            <person name="Poelchau M."/>
            <person name="Qu J."/>
            <person name="Schaub F."/>
            <person name="Wada-Katsumata A."/>
            <person name="Worley K.C."/>
            <person name="Xie Q."/>
            <person name="Ylla G."/>
            <person name="Poulsen M."/>
            <person name="Gibbs R.A."/>
            <person name="Schal C."/>
            <person name="Richards S."/>
            <person name="Belles X."/>
            <person name="Korb J."/>
            <person name="Bornberg-Bauer E."/>
        </authorList>
    </citation>
    <scope>NUCLEOTIDE SEQUENCE [LARGE SCALE GENOMIC DNA]</scope>
    <source>
        <tissue evidence="5">Whole body</tissue>
    </source>
</reference>
<dbReference type="AlphaFoldDB" id="A0A2J7RIV9"/>
<dbReference type="PRINTS" id="PR00019">
    <property type="entry name" value="LEURICHRPT"/>
</dbReference>
<evidence type="ECO:0000313" key="6">
    <source>
        <dbReference type="Proteomes" id="UP000235965"/>
    </source>
</evidence>
<dbReference type="Pfam" id="PF00560">
    <property type="entry name" value="LRR_1"/>
    <property type="match status" value="2"/>
</dbReference>
<dbReference type="SUPFAM" id="SSF52047">
    <property type="entry name" value="RNI-like"/>
    <property type="match status" value="1"/>
</dbReference>
<dbReference type="Pfam" id="PF25344">
    <property type="entry name" value="PH_LRR1"/>
    <property type="match status" value="1"/>
</dbReference>
<feature type="non-terminal residue" evidence="5">
    <location>
        <position position="355"/>
    </location>
</feature>
<dbReference type="Gene3D" id="3.80.10.10">
    <property type="entry name" value="Ribonuclease Inhibitor"/>
    <property type="match status" value="2"/>
</dbReference>
<keyword evidence="1" id="KW-0433">Leucine-rich repeat</keyword>
<protein>
    <recommendedName>
        <fullName evidence="4">PIF1/LRR1 pleckstrin homology domain-containing protein</fullName>
    </recommendedName>
</protein>
<evidence type="ECO:0000313" key="5">
    <source>
        <dbReference type="EMBL" id="PNF40778.1"/>
    </source>
</evidence>
<dbReference type="InterPro" id="IPR032675">
    <property type="entry name" value="LRR_dom_sf"/>
</dbReference>
<keyword evidence="6" id="KW-1185">Reference proteome</keyword>
<dbReference type="InterPro" id="IPR001611">
    <property type="entry name" value="Leu-rich_rpt"/>
</dbReference>
<feature type="domain" description="PIF1/LRR1 pleckstrin homology" evidence="4">
    <location>
        <begin position="1"/>
        <end position="110"/>
    </location>
</feature>
<keyword evidence="2" id="KW-0677">Repeat</keyword>
<dbReference type="PROSITE" id="PS51450">
    <property type="entry name" value="LRR"/>
    <property type="match status" value="2"/>
</dbReference>
<comment type="caution">
    <text evidence="5">The sequence shown here is derived from an EMBL/GenBank/DDBJ whole genome shotgun (WGS) entry which is preliminary data.</text>
</comment>
<dbReference type="EMBL" id="NEVH01003023">
    <property type="protein sequence ID" value="PNF40778.1"/>
    <property type="molecule type" value="Genomic_DNA"/>
</dbReference>
<dbReference type="PANTHER" id="PTHR48051:SF52">
    <property type="entry name" value="LEUCINE-RICH REPEAT PROTEIN 1"/>
    <property type="match status" value="1"/>
</dbReference>
<accession>A0A2J7RIV9</accession>
<dbReference type="InterPro" id="IPR050216">
    <property type="entry name" value="LRR_domain-containing"/>
</dbReference>
<proteinExistence type="predicted"/>
<evidence type="ECO:0000256" key="2">
    <source>
        <dbReference type="ARBA" id="ARBA00022737"/>
    </source>
</evidence>
<evidence type="ECO:0000256" key="3">
    <source>
        <dbReference type="ARBA" id="ARBA00023242"/>
    </source>
</evidence>
<organism evidence="5 6">
    <name type="scientific">Cryptotermes secundus</name>
    <dbReference type="NCBI Taxonomy" id="105785"/>
    <lineage>
        <taxon>Eukaryota</taxon>
        <taxon>Metazoa</taxon>
        <taxon>Ecdysozoa</taxon>
        <taxon>Arthropoda</taxon>
        <taxon>Hexapoda</taxon>
        <taxon>Insecta</taxon>
        <taxon>Pterygota</taxon>
        <taxon>Neoptera</taxon>
        <taxon>Polyneoptera</taxon>
        <taxon>Dictyoptera</taxon>
        <taxon>Blattodea</taxon>
        <taxon>Blattoidea</taxon>
        <taxon>Termitoidae</taxon>
        <taxon>Kalotermitidae</taxon>
        <taxon>Cryptotermitinae</taxon>
        <taxon>Cryptotermes</taxon>
    </lineage>
</organism>
<dbReference type="Proteomes" id="UP000235965">
    <property type="component" value="Unassembled WGS sequence"/>
</dbReference>